<feature type="compositionally biased region" description="Low complexity" evidence="1">
    <location>
        <begin position="1061"/>
        <end position="1071"/>
    </location>
</feature>
<dbReference type="InterPro" id="IPR054085">
    <property type="entry name" value="Cep192-like_D1"/>
</dbReference>
<feature type="compositionally biased region" description="Polar residues" evidence="1">
    <location>
        <begin position="1072"/>
        <end position="1095"/>
    </location>
</feature>
<feature type="compositionally biased region" description="Polar residues" evidence="1">
    <location>
        <begin position="411"/>
        <end position="432"/>
    </location>
</feature>
<dbReference type="InterPro" id="IPR054086">
    <property type="entry name" value="Cep192-like_D2"/>
</dbReference>
<evidence type="ECO:0000259" key="2">
    <source>
        <dbReference type="Pfam" id="PF22060"/>
    </source>
</evidence>
<feature type="region of interest" description="Disordered" evidence="1">
    <location>
        <begin position="285"/>
        <end position="556"/>
    </location>
</feature>
<feature type="region of interest" description="Disordered" evidence="1">
    <location>
        <begin position="953"/>
        <end position="1102"/>
    </location>
</feature>
<reference evidence="11" key="1">
    <citation type="submission" date="2025-08" db="UniProtKB">
        <authorList>
            <consortium name="RefSeq"/>
        </authorList>
    </citation>
    <scope>IDENTIFICATION</scope>
    <source>
        <tissue evidence="11">Gonads</tissue>
    </source>
</reference>
<dbReference type="InterPro" id="IPR054089">
    <property type="entry name" value="Cep192-like_D3"/>
</dbReference>
<dbReference type="OrthoDB" id="67059at2759"/>
<dbReference type="Pfam" id="PF22074">
    <property type="entry name" value="Cep192_D5"/>
    <property type="match status" value="1"/>
</dbReference>
<dbReference type="InterPro" id="IPR054092">
    <property type="entry name" value="Cep192-like_D6"/>
</dbReference>
<dbReference type="GO" id="GO:0051298">
    <property type="term" value="P:centrosome duplication"/>
    <property type="evidence" value="ECO:0007669"/>
    <property type="project" value="InterPro"/>
</dbReference>
<sequence>MADSVVHISFTEEELNGLDGFDGLMDSFDDGEFFSGDNAQAILDDDEAAFEEEHKFDEVADNVADHTPHVADSSWMLPHGDVTFSAMVSHDGRDRSHDQSHGKVSFGQFIGTRTEALGTLEGDGLVPRPTFGTDFVTPPSDRKPVALLADIEERDSEQDVSIKENRIPHLDLNDSREMLGATEGIQTAYFKPAAAKTNKSVTAEETDGDQTLTASPSPPRLQQQGPIAGSPLTKLGTYSKSGVDRTLTESLSSSKGLRDSNIVAMTENRQSPLWKKERLTGERLQTQTTVFGQEKSRDGHNVRMETSSKLPQVSDGVGSPKGGGTPTRSAIPRLVQQSGAAKKSVGDTTNSRSRNMGQAGGKITPDHRDSYPVKQKEENSRVLAGSSSPSRIDDKPKTSVSCTKKPEKNYNSHAEQSMKNYHNYSVSKSSEPGSKVTLVPSDKRPASPRRYQQDDHRKMAGKSRILEKDSVMSSSESDSTGREERQKKQYSSPRRHKVALESPRVKKTQFAIGSSSSSVNSTEEQNNGSSPDTDNDNVSTVSETDSFHDSQSDAESVHSILEEVSMRVQPGAGIPDETTFLDQTGAVNISAISKYIASLSMSAPMDDIAEKVLKLSHKQRQEKPKPQMRQTESRPPPPGVNRDTAPPGVHKMSKGQAVKMERQTPPVNVVEFSKPSQSSVRDRKGTPVSLDASSVYSTSSTSMGYYNERGSRPPPPGDTTGQHHNVPSSSQGSSSAGTLVSKPSVAPTREVRTPPVGVTSEQDGPATTRSLQLERPSQSRRTTSKNTSLSEKSFQHDNKQKGPVPVTGRSPPGVSFKRSSQEVSERSPPGFRSGRSLAETNGRSPPGISTGHLGSPTGVSTGRSPTGVSTGGSPTGLSTRESPLLRTSTDYSSNERKTSPKPGSLETSSSPSLSPRQDHATFKENNVIHGGRREPKIFSETYDTYTIPSSVVKQLDYREREPPSGIFSDTGDKAPLMSQDFAETASQATSIWGSIEEYERRGRESPPYNQTRDSHSTVSTSSVNSSLDRQREGSSRHPHGMADIPLPTSQAFGTEHGRNDSSSTSSVLRSSMDQQYRSHPQGGSSVHSWQPQASDANRPAFTMNSQTPAGISHMREATWGSENLQYADSRQAMSIPADFRPQARSEPVGVSSIPPVSALFQENVAQTFVTPSSMHNLFATTTVPSGYQVPRDRQAQSYLSSTHGYQLPPSIHTPGELRLPGVCCVGLSSRTELTLHNPTDRWVQCGLELTSITVNGQVLDTVLNNPFVFKKLKVIVEPRTTERIALVFAPKYPGVYVGQLNIVTSPVVSDQPLRTSGLPSMVTIQAMAEEPNIQVKTGSEFGLDFGQLPYGSQKSLPLTVVNNGKAAVPLRLVISTNKSSWHCFTFDSEQASPDVSVISQTHRPVTPALARSIINLTIPGSGEHGHPTETHVPLFFRAPKQSFDRDHVPEIPEVLTATVVIEVDMPKSVAPVRSVSVRATVGVARLHAPRSLDSVVLQAAVGWSDTKLLPLRNAGNITLDVTLSIHDWPQLFTVFPTRLQLAPGMGEDVVVKYKAVDQQQRTYESALHMLVEPDGPAYETPLRGLTQSVTSRQTVSAPPSDHFSAQPTQQGFQQTDTGFSRGQDGHLPAEMTYPSREQMNNLQTTVFRQSDTGQSNMVQDSIPAEKVRSKASSASAGHPPQTLLCNKHFLSWGGVPVGRSLHQKTTLCNASDEMIKLRLRIKGCTPDFQLQVGSGDSERRCDERELILKPKEEYPVNVLFCPTRVAAFNTKLEIRPLTGRIKYPVPLYGYGGVSKLVLHGVKQGQGSAGSWASLGDMSGCSHCVTQVQLKNTGVRAAYVKALCFTDITCRQQLPVNKISVQPNECIIFPEEEKTVVIAFHPTERERILCSDNPSSVGAIGFFYGDEVSRKLFRVSKGRSKQLAAENPLCQVNFDVQYDGQDDINEDLGTATVPNAADLFYSTMSRIMLTLVGEPTPKMVARPDSIRDSLMPLMADESVADSTVANLDISFPVKGTPLVSRQKLTTDVNTGENWSINPPQLILETSRDTRGSHMKRVQLINYYDRPLRYELAWPDHCVKVTPQQGTVEPRTSVLVCVSASPTLYSRGIPLPWSGAVHISCDDGKTQTLRIQIRESLELPGPTEHTTEQHPFLKPPDILPQSVRMIFTPQQSSAANTGLQLIGPAIKTVTPIGSLPVASSSTSSPPRVTASQVVNFPDTCVGRTAETELTLRNTKDESVTWVLSSLAPPYIKGVSGSVEILRVKYAVFKLMKKSGVLEAQQQAVIPIQFSPREAGQYSQHWEVHTKPHSSLSTAAGLQSLRVQMFGEGTPASSAGSEEKENRPLVNNSDKPISMRTVEDSTLPCPPEEAVATLTLKSDHLTFPATTAGSCAIQKARVKNGTTSNHTVEVIPPQPPFHVKHHNLKAKSRHYISLPVEFRPTSPGSYKSLVVLRVDTGHSLSLQVYGECV</sequence>
<dbReference type="Pfam" id="PF22065">
    <property type="entry name" value="Cep192_D7"/>
    <property type="match status" value="1"/>
</dbReference>
<dbReference type="Proteomes" id="UP000085678">
    <property type="component" value="Unplaced"/>
</dbReference>
<feature type="region of interest" description="Disordered" evidence="1">
    <location>
        <begin position="1594"/>
        <end position="1613"/>
    </location>
</feature>
<dbReference type="GO" id="GO:0005737">
    <property type="term" value="C:cytoplasm"/>
    <property type="evidence" value="ECO:0007669"/>
    <property type="project" value="TreeGrafter"/>
</dbReference>
<feature type="domain" description="Cep192/Spd-2-like" evidence="7">
    <location>
        <begin position="1682"/>
        <end position="1792"/>
    </location>
</feature>
<feature type="domain" description="Cep192-like" evidence="5">
    <location>
        <begin position="2371"/>
        <end position="2466"/>
    </location>
</feature>
<organism evidence="10 11">
    <name type="scientific">Lingula anatina</name>
    <name type="common">Brachiopod</name>
    <name type="synonym">Lingula unguis</name>
    <dbReference type="NCBI Taxonomy" id="7574"/>
    <lineage>
        <taxon>Eukaryota</taxon>
        <taxon>Metazoa</taxon>
        <taxon>Spiralia</taxon>
        <taxon>Lophotrochozoa</taxon>
        <taxon>Brachiopoda</taxon>
        <taxon>Linguliformea</taxon>
        <taxon>Lingulata</taxon>
        <taxon>Lingulida</taxon>
        <taxon>Linguloidea</taxon>
        <taxon>Lingulidae</taxon>
        <taxon>Lingula</taxon>
    </lineage>
</organism>
<feature type="compositionally biased region" description="Low complexity" evidence="1">
    <location>
        <begin position="693"/>
        <end position="702"/>
    </location>
</feature>
<dbReference type="GO" id="GO:0019901">
    <property type="term" value="F:protein kinase binding"/>
    <property type="evidence" value="ECO:0007669"/>
    <property type="project" value="TreeGrafter"/>
</dbReference>
<feature type="domain" description="Cep192-like" evidence="8">
    <location>
        <begin position="1801"/>
        <end position="1972"/>
    </location>
</feature>
<proteinExistence type="predicted"/>
<feature type="region of interest" description="Disordered" evidence="1">
    <location>
        <begin position="618"/>
        <end position="937"/>
    </location>
</feature>
<dbReference type="GO" id="GO:0000242">
    <property type="term" value="C:pericentriolar material"/>
    <property type="evidence" value="ECO:0007669"/>
    <property type="project" value="TreeGrafter"/>
</dbReference>
<dbReference type="RefSeq" id="XP_023931342.1">
    <property type="nucleotide sequence ID" value="XM_024075574.1"/>
</dbReference>
<feature type="region of interest" description="Disordered" evidence="1">
    <location>
        <begin position="2325"/>
        <end position="2349"/>
    </location>
</feature>
<dbReference type="GO" id="GO:0090222">
    <property type="term" value="P:centrosome-templated microtubule nucleation"/>
    <property type="evidence" value="ECO:0007669"/>
    <property type="project" value="InterPro"/>
</dbReference>
<dbReference type="Gene3D" id="2.60.40.10">
    <property type="entry name" value="Immunoglobulins"/>
    <property type="match status" value="4"/>
</dbReference>
<dbReference type="Pfam" id="PF22073">
    <property type="entry name" value="Cep192_D4"/>
    <property type="match status" value="1"/>
</dbReference>
<dbReference type="InterPro" id="IPR013783">
    <property type="entry name" value="Ig-like_fold"/>
</dbReference>
<dbReference type="Pfam" id="PF22064">
    <property type="entry name" value="Cep192_D2"/>
    <property type="match status" value="1"/>
</dbReference>
<feature type="domain" description="Cep192-like" evidence="2">
    <location>
        <begin position="1210"/>
        <end position="1328"/>
    </location>
</feature>
<evidence type="ECO:0000259" key="4">
    <source>
        <dbReference type="Pfam" id="PF22065"/>
    </source>
</evidence>
<evidence type="ECO:0000259" key="6">
    <source>
        <dbReference type="Pfam" id="PF22067"/>
    </source>
</evidence>
<feature type="compositionally biased region" description="Basic and acidic residues" evidence="1">
    <location>
        <begin position="364"/>
        <end position="380"/>
    </location>
</feature>
<dbReference type="InterPro" id="IPR054087">
    <property type="entry name" value="Cep192-like_D7"/>
</dbReference>
<evidence type="ECO:0000259" key="3">
    <source>
        <dbReference type="Pfam" id="PF22064"/>
    </source>
</evidence>
<feature type="compositionally biased region" description="Low complexity" evidence="1">
    <location>
        <begin position="1016"/>
        <end position="1026"/>
    </location>
</feature>
<evidence type="ECO:0000259" key="7">
    <source>
        <dbReference type="Pfam" id="PF22073"/>
    </source>
</evidence>
<feature type="domain" description="Cep192-like" evidence="9">
    <location>
        <begin position="2031"/>
        <end position="2132"/>
    </location>
</feature>
<feature type="compositionally biased region" description="Polar residues" evidence="1">
    <location>
        <begin position="346"/>
        <end position="356"/>
    </location>
</feature>
<feature type="region of interest" description="Disordered" evidence="1">
    <location>
        <begin position="199"/>
        <end position="254"/>
    </location>
</feature>
<keyword evidence="10" id="KW-1185">Reference proteome</keyword>
<evidence type="ECO:0000259" key="5">
    <source>
        <dbReference type="Pfam" id="PF22066"/>
    </source>
</evidence>
<accession>A0A2R2MMQ8</accession>
<dbReference type="GO" id="GO:0005814">
    <property type="term" value="C:centriole"/>
    <property type="evidence" value="ECO:0007669"/>
    <property type="project" value="TreeGrafter"/>
</dbReference>
<dbReference type="PANTHER" id="PTHR16029">
    <property type="entry name" value="CENTROSOMAL PROTEIN OF 192 KDA"/>
    <property type="match status" value="1"/>
</dbReference>
<evidence type="ECO:0000313" key="11">
    <source>
        <dbReference type="RefSeq" id="XP_023931342.1"/>
    </source>
</evidence>
<feature type="compositionally biased region" description="Basic and acidic residues" evidence="1">
    <location>
        <begin position="294"/>
        <end position="303"/>
    </location>
</feature>
<dbReference type="GO" id="GO:0071539">
    <property type="term" value="P:protein localization to centrosome"/>
    <property type="evidence" value="ECO:0007669"/>
    <property type="project" value="InterPro"/>
</dbReference>
<feature type="compositionally biased region" description="Basic and acidic residues" evidence="1">
    <location>
        <begin position="441"/>
        <end position="470"/>
    </location>
</feature>
<feature type="compositionally biased region" description="Low complexity" evidence="1">
    <location>
        <begin position="854"/>
        <end position="868"/>
    </location>
</feature>
<dbReference type="Pfam" id="PF22067">
    <property type="entry name" value="Cep192_D3"/>
    <property type="match status" value="1"/>
</dbReference>
<dbReference type="InterPro" id="IPR054090">
    <property type="entry name" value="Cep192_Spd-2-like_dom"/>
</dbReference>
<dbReference type="PANTHER" id="PTHR16029:SF11">
    <property type="entry name" value="CENTROSOMAL PROTEIN OF 192 KDA"/>
    <property type="match status" value="1"/>
</dbReference>
<name>A0A2R2MMQ8_LINAN</name>
<evidence type="ECO:0000259" key="8">
    <source>
        <dbReference type="Pfam" id="PF22074"/>
    </source>
</evidence>
<feature type="domain" description="Cep192-like" evidence="4">
    <location>
        <begin position="2209"/>
        <end position="2326"/>
    </location>
</feature>
<dbReference type="InterPro" id="IPR054091">
    <property type="entry name" value="Cep192-like_D5"/>
</dbReference>
<dbReference type="Pfam" id="PF22076">
    <property type="entry name" value="Cep192_D6"/>
    <property type="match status" value="1"/>
</dbReference>
<dbReference type="GO" id="GO:0090307">
    <property type="term" value="P:mitotic spindle assembly"/>
    <property type="evidence" value="ECO:0007669"/>
    <property type="project" value="TreeGrafter"/>
</dbReference>
<feature type="compositionally biased region" description="Polar residues" evidence="1">
    <location>
        <begin position="759"/>
        <end position="792"/>
    </location>
</feature>
<protein>
    <submittedName>
        <fullName evidence="11">Centrosomal protein of 192 kDa isoform X2</fullName>
    </submittedName>
</protein>
<evidence type="ECO:0000256" key="1">
    <source>
        <dbReference type="SAM" id="MobiDB-lite"/>
    </source>
</evidence>
<feature type="compositionally biased region" description="Polar residues" evidence="1">
    <location>
        <begin position="199"/>
        <end position="225"/>
    </location>
</feature>
<evidence type="ECO:0000259" key="9">
    <source>
        <dbReference type="Pfam" id="PF22076"/>
    </source>
</evidence>
<feature type="domain" description="Cep192-like" evidence="3">
    <location>
        <begin position="1330"/>
        <end position="1484"/>
    </location>
</feature>
<dbReference type="GeneID" id="106163630"/>
<dbReference type="Pfam" id="PF22066">
    <property type="entry name" value="Cep192_D8"/>
    <property type="match status" value="1"/>
</dbReference>
<dbReference type="InterPro" id="IPR039103">
    <property type="entry name" value="Spd-2/CEP192"/>
</dbReference>
<feature type="compositionally biased region" description="Low complexity" evidence="1">
    <location>
        <begin position="904"/>
        <end position="915"/>
    </location>
</feature>
<feature type="domain" description="Cep192-like" evidence="6">
    <location>
        <begin position="1487"/>
        <end position="1584"/>
    </location>
</feature>
<gene>
    <name evidence="11" type="primary">LOC106163630</name>
</gene>
<feature type="compositionally biased region" description="Polar residues" evidence="1">
    <location>
        <begin position="519"/>
        <end position="544"/>
    </location>
</feature>
<dbReference type="Pfam" id="PF22060">
    <property type="entry name" value="Cep192_D1"/>
    <property type="match status" value="1"/>
</dbReference>
<evidence type="ECO:0000313" key="10">
    <source>
        <dbReference type="Proteomes" id="UP000085678"/>
    </source>
</evidence>
<dbReference type="InterPro" id="IPR054088">
    <property type="entry name" value="Cep192-like_D8"/>
</dbReference>